<organism evidence="1 2">
    <name type="scientific">Cryphonectria parasitica (strain ATCC 38755 / EP155)</name>
    <dbReference type="NCBI Taxonomy" id="660469"/>
    <lineage>
        <taxon>Eukaryota</taxon>
        <taxon>Fungi</taxon>
        <taxon>Dikarya</taxon>
        <taxon>Ascomycota</taxon>
        <taxon>Pezizomycotina</taxon>
        <taxon>Sordariomycetes</taxon>
        <taxon>Sordariomycetidae</taxon>
        <taxon>Diaporthales</taxon>
        <taxon>Cryphonectriaceae</taxon>
        <taxon>Cryphonectria-Endothia species complex</taxon>
        <taxon>Cryphonectria</taxon>
    </lineage>
</organism>
<keyword evidence="2" id="KW-1185">Reference proteome</keyword>
<reference evidence="1" key="1">
    <citation type="journal article" date="2020" name="Phytopathology">
        <title>Genome sequence of the chestnut blight fungus Cryphonectria parasitica EP155: A fundamental resource for an archetypical invasive plant pathogen.</title>
        <authorList>
            <person name="Crouch J.A."/>
            <person name="Dawe A."/>
            <person name="Aerts A."/>
            <person name="Barry K."/>
            <person name="Churchill A.C.L."/>
            <person name="Grimwood J."/>
            <person name="Hillman B."/>
            <person name="Milgroom M.G."/>
            <person name="Pangilinan J."/>
            <person name="Smith M."/>
            <person name="Salamov A."/>
            <person name="Schmutz J."/>
            <person name="Yadav J."/>
            <person name="Grigoriev I.V."/>
            <person name="Nuss D."/>
        </authorList>
    </citation>
    <scope>NUCLEOTIDE SEQUENCE</scope>
    <source>
        <strain evidence="1">EP155</strain>
    </source>
</reference>
<dbReference type="RefSeq" id="XP_040772955.1">
    <property type="nucleotide sequence ID" value="XM_040920892.1"/>
</dbReference>
<accession>A0A9P5CLF7</accession>
<dbReference type="Proteomes" id="UP000803844">
    <property type="component" value="Unassembled WGS sequence"/>
</dbReference>
<sequence>MAGGRGPVHCALCPCAWCPLLQRKEQVVHPSLPPLFHFYYSISLASANARKRKDKNVLKAAYVARYNTSDLDWARKKVTTDDKGGLDQKNSSIAILPSAIVIIFSLAHYAVHAQSIDARVPLKRGTSLPLPI</sequence>
<comment type="caution">
    <text evidence="1">The sequence shown here is derived from an EMBL/GenBank/DDBJ whole genome shotgun (WGS) entry which is preliminary data.</text>
</comment>
<dbReference type="EMBL" id="MU032351">
    <property type="protein sequence ID" value="KAF3761976.1"/>
    <property type="molecule type" value="Genomic_DNA"/>
</dbReference>
<evidence type="ECO:0000313" key="1">
    <source>
        <dbReference type="EMBL" id="KAF3761976.1"/>
    </source>
</evidence>
<dbReference type="GeneID" id="63838021"/>
<dbReference type="AlphaFoldDB" id="A0A9P5CLF7"/>
<gene>
    <name evidence="1" type="ORF">M406DRAFT_334017</name>
</gene>
<proteinExistence type="predicted"/>
<name>A0A9P5CLF7_CRYP1</name>
<protein>
    <submittedName>
        <fullName evidence="1">Uncharacterized protein</fullName>
    </submittedName>
</protein>
<evidence type="ECO:0000313" key="2">
    <source>
        <dbReference type="Proteomes" id="UP000803844"/>
    </source>
</evidence>